<keyword evidence="2" id="KW-1185">Reference proteome</keyword>
<dbReference type="EMBL" id="JAVRIB010000016">
    <property type="protein sequence ID" value="MDT0636014.1"/>
    <property type="molecule type" value="Genomic_DNA"/>
</dbReference>
<sequence>MTTESQRTKRKLSLLQLAEELGNVSKACQIMGYHRDTFYEVQKAFKVATALARRPHS</sequence>
<dbReference type="Proteomes" id="UP001251857">
    <property type="component" value="Unassembled WGS sequence"/>
</dbReference>
<comment type="caution">
    <text evidence="1">The sequence shown here is derived from an EMBL/GenBank/DDBJ whole genome shotgun (WGS) entry which is preliminary data.</text>
</comment>
<dbReference type="Pfam" id="PF13551">
    <property type="entry name" value="HTH_29"/>
    <property type="match status" value="1"/>
</dbReference>
<gene>
    <name evidence="1" type="ORF">RM532_13745</name>
</gene>
<reference evidence="1 2" key="1">
    <citation type="submission" date="2023-09" db="EMBL/GenBank/DDBJ databases">
        <authorList>
            <person name="Rey-Velasco X."/>
        </authorList>
    </citation>
    <scope>NUCLEOTIDE SEQUENCE [LARGE SCALE GENOMIC DNA]</scope>
    <source>
        <strain evidence="1 2">W335</strain>
    </source>
</reference>
<accession>A0ABU3C374</accession>
<proteinExistence type="predicted"/>
<organism evidence="1 2">
    <name type="scientific">Spectribacter hydrogenoxidans</name>
    <dbReference type="NCBI Taxonomy" id="3075608"/>
    <lineage>
        <taxon>Bacteria</taxon>
        <taxon>Pseudomonadati</taxon>
        <taxon>Pseudomonadota</taxon>
        <taxon>Gammaproteobacteria</taxon>
        <taxon>Salinisphaerales</taxon>
        <taxon>Salinisphaeraceae</taxon>
        <taxon>Spectribacter</taxon>
    </lineage>
</organism>
<protein>
    <submittedName>
        <fullName evidence="1">Helix-turn-helix domain-containing protein</fullName>
    </submittedName>
</protein>
<evidence type="ECO:0000313" key="2">
    <source>
        <dbReference type="Proteomes" id="UP001251857"/>
    </source>
</evidence>
<evidence type="ECO:0000313" key="1">
    <source>
        <dbReference type="EMBL" id="MDT0636014.1"/>
    </source>
</evidence>
<name>A0ABU3C374_9GAMM</name>